<reference evidence="10" key="1">
    <citation type="submission" date="2018-05" db="EMBL/GenBank/DDBJ databases">
        <authorList>
            <person name="Lanie J.A."/>
            <person name="Ng W.-L."/>
            <person name="Kazmierczak K.M."/>
            <person name="Andrzejewski T.M."/>
            <person name="Davidsen T.M."/>
            <person name="Wayne K.J."/>
            <person name="Tettelin H."/>
            <person name="Glass J.I."/>
            <person name="Rusch D."/>
            <person name="Podicherti R."/>
            <person name="Tsui H.-C.T."/>
            <person name="Winkler M.E."/>
        </authorList>
    </citation>
    <scope>NUCLEOTIDE SEQUENCE</scope>
</reference>
<gene>
    <name evidence="10" type="ORF">METZ01_LOCUS142937</name>
</gene>
<evidence type="ECO:0000313" key="10">
    <source>
        <dbReference type="EMBL" id="SVA90083.1"/>
    </source>
</evidence>
<dbReference type="Pfam" id="PF00593">
    <property type="entry name" value="TonB_dep_Rec_b-barrel"/>
    <property type="match status" value="1"/>
</dbReference>
<dbReference type="SUPFAM" id="SSF56935">
    <property type="entry name" value="Porins"/>
    <property type="match status" value="1"/>
</dbReference>
<keyword evidence="3" id="KW-0812">Transmembrane</keyword>
<dbReference type="Gene3D" id="2.40.170.20">
    <property type="entry name" value="TonB-dependent receptor, beta-barrel domain"/>
    <property type="match status" value="1"/>
</dbReference>
<evidence type="ECO:0000256" key="4">
    <source>
        <dbReference type="ARBA" id="ARBA00022729"/>
    </source>
</evidence>
<feature type="domain" description="TonB-dependent receptor-like beta-barrel" evidence="9">
    <location>
        <begin position="169"/>
        <end position="305"/>
    </location>
</feature>
<evidence type="ECO:0000256" key="7">
    <source>
        <dbReference type="ARBA" id="ARBA00023170"/>
    </source>
</evidence>
<name>A0A381ZMW1_9ZZZZ</name>
<keyword evidence="6" id="KW-0472">Membrane</keyword>
<dbReference type="InterPro" id="IPR000531">
    <property type="entry name" value="Beta-barrel_TonB"/>
</dbReference>
<dbReference type="AlphaFoldDB" id="A0A381ZMW1"/>
<dbReference type="GO" id="GO:0015344">
    <property type="term" value="F:siderophore uptake transmembrane transporter activity"/>
    <property type="evidence" value="ECO:0007669"/>
    <property type="project" value="TreeGrafter"/>
</dbReference>
<accession>A0A381ZMW1</accession>
<organism evidence="10">
    <name type="scientific">marine metagenome</name>
    <dbReference type="NCBI Taxonomy" id="408172"/>
    <lineage>
        <taxon>unclassified sequences</taxon>
        <taxon>metagenomes</taxon>
        <taxon>ecological metagenomes</taxon>
    </lineage>
</organism>
<feature type="non-terminal residue" evidence="10">
    <location>
        <position position="1"/>
    </location>
</feature>
<dbReference type="InterPro" id="IPR039426">
    <property type="entry name" value="TonB-dep_rcpt-like"/>
</dbReference>
<keyword evidence="7" id="KW-0675">Receptor</keyword>
<proteinExistence type="predicted"/>
<keyword evidence="8" id="KW-0998">Cell outer membrane</keyword>
<keyword evidence="5" id="KW-0798">TonB box</keyword>
<dbReference type="PANTHER" id="PTHR30069:SF29">
    <property type="entry name" value="HEMOGLOBIN AND HEMOGLOBIN-HAPTOGLOBIN-BINDING PROTEIN 1-RELATED"/>
    <property type="match status" value="1"/>
</dbReference>
<evidence type="ECO:0000256" key="2">
    <source>
        <dbReference type="ARBA" id="ARBA00022448"/>
    </source>
</evidence>
<evidence type="ECO:0000256" key="3">
    <source>
        <dbReference type="ARBA" id="ARBA00022692"/>
    </source>
</evidence>
<evidence type="ECO:0000256" key="8">
    <source>
        <dbReference type="ARBA" id="ARBA00023237"/>
    </source>
</evidence>
<evidence type="ECO:0000256" key="5">
    <source>
        <dbReference type="ARBA" id="ARBA00023077"/>
    </source>
</evidence>
<sequence>QLGGLRNVTRTLNPTTLKFEDAVNPTDVEPIKPTTTQTTELGYKGVLANRLALSVDIYQTKMRNFVGPLVVETPNVFLEPQVLIGALMKQIGAALAKPENAPLAQVVMALDDPDLVIGEKKDGTPLAMKDLFPDTPVQKFGNGTAHDELALLFANGTDQNGAAFIPFGTVTPEGVHDPNAIMLTYRNYGDISLYGADARLDFFLTENVILNGNLSFVSDDEFESDGKTIALNAPKNKFGLGVKYINADLGLSSQLQFRYIAGFPVNSGVYIGEVDPYQLIDVNFAYDLPAFLSTPPRFSLTIQNLLDNQHKEFVGMPEIGRLALMQITQSF</sequence>
<dbReference type="GO" id="GO:0044718">
    <property type="term" value="P:siderophore transmembrane transport"/>
    <property type="evidence" value="ECO:0007669"/>
    <property type="project" value="TreeGrafter"/>
</dbReference>
<dbReference type="GO" id="GO:0009279">
    <property type="term" value="C:cell outer membrane"/>
    <property type="evidence" value="ECO:0007669"/>
    <property type="project" value="UniProtKB-SubCell"/>
</dbReference>
<protein>
    <recommendedName>
        <fullName evidence="9">TonB-dependent receptor-like beta-barrel domain-containing protein</fullName>
    </recommendedName>
</protein>
<keyword evidence="4" id="KW-0732">Signal</keyword>
<evidence type="ECO:0000256" key="1">
    <source>
        <dbReference type="ARBA" id="ARBA00004571"/>
    </source>
</evidence>
<keyword evidence="2" id="KW-0813">Transport</keyword>
<dbReference type="InterPro" id="IPR036942">
    <property type="entry name" value="Beta-barrel_TonB_sf"/>
</dbReference>
<evidence type="ECO:0000259" key="9">
    <source>
        <dbReference type="Pfam" id="PF00593"/>
    </source>
</evidence>
<comment type="subcellular location">
    <subcellularLocation>
        <location evidence="1">Cell outer membrane</location>
        <topology evidence="1">Multi-pass membrane protein</topology>
    </subcellularLocation>
</comment>
<dbReference type="PANTHER" id="PTHR30069">
    <property type="entry name" value="TONB-DEPENDENT OUTER MEMBRANE RECEPTOR"/>
    <property type="match status" value="1"/>
</dbReference>
<dbReference type="EMBL" id="UINC01021782">
    <property type="protein sequence ID" value="SVA90083.1"/>
    <property type="molecule type" value="Genomic_DNA"/>
</dbReference>
<evidence type="ECO:0000256" key="6">
    <source>
        <dbReference type="ARBA" id="ARBA00023136"/>
    </source>
</evidence>